<name>A0A1X2GAR0_9FUNG</name>
<dbReference type="STRING" id="101127.A0A1X2GAR0"/>
<dbReference type="AlphaFoldDB" id="A0A1X2GAR0"/>
<feature type="compositionally biased region" description="Basic and acidic residues" evidence="1">
    <location>
        <begin position="336"/>
        <end position="346"/>
    </location>
</feature>
<keyword evidence="4" id="KW-1185">Reference proteome</keyword>
<evidence type="ECO:0000256" key="2">
    <source>
        <dbReference type="SAM" id="Phobius"/>
    </source>
</evidence>
<accession>A0A1X2GAR0</accession>
<keyword evidence="2" id="KW-0812">Transmembrane</keyword>
<organism evidence="3 4">
    <name type="scientific">Hesseltinella vesiculosa</name>
    <dbReference type="NCBI Taxonomy" id="101127"/>
    <lineage>
        <taxon>Eukaryota</taxon>
        <taxon>Fungi</taxon>
        <taxon>Fungi incertae sedis</taxon>
        <taxon>Mucoromycota</taxon>
        <taxon>Mucoromycotina</taxon>
        <taxon>Mucoromycetes</taxon>
        <taxon>Mucorales</taxon>
        <taxon>Cunninghamellaceae</taxon>
        <taxon>Hesseltinella</taxon>
    </lineage>
</organism>
<keyword evidence="2" id="KW-1133">Transmembrane helix</keyword>
<sequence>MLFTHSFQYYHPGLRIQLLILSVVSMILYLVGLIYAGYLHQKRKRAFEKRTLRALMLIFAVGFLGRIMSAVNASTVVESGKSVILSDIPELLFVPFAEVAAMDFPIMVVHACVATNTSWYASKWGWLFVLSYLMGIAIYGWSGIYNATLVVSEDRYMIFNDGPPGSLWIKGLVGALSGWFVLAYLAIIAGFYKRLHPSYFVCIGLVMLYAVTDAVFSVPSEAVFVNLKRNYGVDTVYNLFTMLPVPLALILAAHTSSTWIDRTLPPELVAYQQVTSQEEQLCLQQEYRQKWEAFHNWEQQQKQLPQPSPKQEMPQPGQPSSSSITPQSPIFQKMEAQPHPKLELQHPQDPSTQV</sequence>
<evidence type="ECO:0000313" key="3">
    <source>
        <dbReference type="EMBL" id="ORX48541.1"/>
    </source>
</evidence>
<dbReference type="EMBL" id="MCGT01000029">
    <property type="protein sequence ID" value="ORX48541.1"/>
    <property type="molecule type" value="Genomic_DNA"/>
</dbReference>
<evidence type="ECO:0000256" key="1">
    <source>
        <dbReference type="SAM" id="MobiDB-lite"/>
    </source>
</evidence>
<feature type="transmembrane region" description="Helical" evidence="2">
    <location>
        <begin position="16"/>
        <end position="39"/>
    </location>
</feature>
<feature type="transmembrane region" description="Helical" evidence="2">
    <location>
        <begin position="51"/>
        <end position="71"/>
    </location>
</feature>
<feature type="region of interest" description="Disordered" evidence="1">
    <location>
        <begin position="298"/>
        <end position="354"/>
    </location>
</feature>
<dbReference type="Proteomes" id="UP000242146">
    <property type="component" value="Unassembled WGS sequence"/>
</dbReference>
<feature type="transmembrane region" description="Helical" evidence="2">
    <location>
        <begin position="167"/>
        <end position="192"/>
    </location>
</feature>
<comment type="caution">
    <text evidence="3">The sequence shown here is derived from an EMBL/GenBank/DDBJ whole genome shotgun (WGS) entry which is preliminary data.</text>
</comment>
<gene>
    <name evidence="3" type="ORF">DM01DRAFT_1338601</name>
</gene>
<feature type="transmembrane region" description="Helical" evidence="2">
    <location>
        <begin position="91"/>
        <end position="113"/>
    </location>
</feature>
<feature type="compositionally biased region" description="Low complexity" evidence="1">
    <location>
        <begin position="299"/>
        <end position="332"/>
    </location>
</feature>
<feature type="transmembrane region" description="Helical" evidence="2">
    <location>
        <begin position="125"/>
        <end position="147"/>
    </location>
</feature>
<proteinExistence type="predicted"/>
<feature type="transmembrane region" description="Helical" evidence="2">
    <location>
        <begin position="199"/>
        <end position="216"/>
    </location>
</feature>
<protein>
    <submittedName>
        <fullName evidence="3">Uncharacterized protein</fullName>
    </submittedName>
</protein>
<reference evidence="3 4" key="1">
    <citation type="submission" date="2016-07" db="EMBL/GenBank/DDBJ databases">
        <title>Pervasive Adenine N6-methylation of Active Genes in Fungi.</title>
        <authorList>
            <consortium name="DOE Joint Genome Institute"/>
            <person name="Mondo S.J."/>
            <person name="Dannebaum R.O."/>
            <person name="Kuo R.C."/>
            <person name="Labutti K."/>
            <person name="Haridas S."/>
            <person name="Kuo A."/>
            <person name="Salamov A."/>
            <person name="Ahrendt S.R."/>
            <person name="Lipzen A."/>
            <person name="Sullivan W."/>
            <person name="Andreopoulos W.B."/>
            <person name="Clum A."/>
            <person name="Lindquist E."/>
            <person name="Daum C."/>
            <person name="Ramamoorthy G.K."/>
            <person name="Gryganskyi A."/>
            <person name="Culley D."/>
            <person name="Magnuson J.K."/>
            <person name="James T.Y."/>
            <person name="O'Malley M.A."/>
            <person name="Stajich J.E."/>
            <person name="Spatafora J.W."/>
            <person name="Visel A."/>
            <person name="Grigoriev I.V."/>
        </authorList>
    </citation>
    <scope>NUCLEOTIDE SEQUENCE [LARGE SCALE GENOMIC DNA]</scope>
    <source>
        <strain evidence="3 4">NRRL 3301</strain>
    </source>
</reference>
<feature type="transmembrane region" description="Helical" evidence="2">
    <location>
        <begin position="236"/>
        <end position="253"/>
    </location>
</feature>
<keyword evidence="2" id="KW-0472">Membrane</keyword>
<evidence type="ECO:0000313" key="4">
    <source>
        <dbReference type="Proteomes" id="UP000242146"/>
    </source>
</evidence>